<organism evidence="2 3">
    <name type="scientific">Psychrobacillus mangrovi</name>
    <dbReference type="NCBI Taxonomy" id="3117745"/>
    <lineage>
        <taxon>Bacteria</taxon>
        <taxon>Bacillati</taxon>
        <taxon>Bacillota</taxon>
        <taxon>Bacilli</taxon>
        <taxon>Bacillales</taxon>
        <taxon>Bacillaceae</taxon>
        <taxon>Psychrobacillus</taxon>
    </lineage>
</organism>
<evidence type="ECO:0008006" key="4">
    <source>
        <dbReference type="Google" id="ProtNLM"/>
    </source>
</evidence>
<name>A0ABU8F7C0_9BACI</name>
<dbReference type="EMBL" id="JBAWSY010000013">
    <property type="protein sequence ID" value="MEI4770902.1"/>
    <property type="molecule type" value="Genomic_DNA"/>
</dbReference>
<accession>A0ABU8F7C0</accession>
<feature type="region of interest" description="Disordered" evidence="1">
    <location>
        <begin position="63"/>
        <end position="96"/>
    </location>
</feature>
<reference evidence="2 3" key="1">
    <citation type="submission" date="2024-01" db="EMBL/GenBank/DDBJ databases">
        <title>Seven novel Bacillus-like species.</title>
        <authorList>
            <person name="Liu G."/>
        </authorList>
    </citation>
    <scope>NUCLEOTIDE SEQUENCE [LARGE SCALE GENOMIC DNA]</scope>
    <source>
        <strain evidence="2 3">FJAT-51614</strain>
    </source>
</reference>
<dbReference type="Gene3D" id="3.30.1490.480">
    <property type="entry name" value="Endolytic murein transglycosylase"/>
    <property type="match status" value="1"/>
</dbReference>
<evidence type="ECO:0000313" key="3">
    <source>
        <dbReference type="Proteomes" id="UP001364890"/>
    </source>
</evidence>
<dbReference type="Proteomes" id="UP001364890">
    <property type="component" value="Unassembled WGS sequence"/>
</dbReference>
<keyword evidence="3" id="KW-1185">Reference proteome</keyword>
<dbReference type="RefSeq" id="WP_336498470.1">
    <property type="nucleotide sequence ID" value="NZ_JBAWSY010000013.1"/>
</dbReference>
<comment type="caution">
    <text evidence="2">The sequence shown here is derived from an EMBL/GenBank/DDBJ whole genome shotgun (WGS) entry which is preliminary data.</text>
</comment>
<evidence type="ECO:0000313" key="2">
    <source>
        <dbReference type="EMBL" id="MEI4770902.1"/>
    </source>
</evidence>
<sequence length="163" mass="17989">MKRSSIRSFGIGLFLAGALLQIQHFTQEDEIISKRSITEEAYEKSQAELKTVKQQLAQLQLDLENARKGQPVGDESNETESGKEEASTADSNEGSTKYTLVISSGMNSKEISSILEDVGIVQNKQDIEDYLVSQNLAGRIQIGEYELDSSMTLKQIAEKITGK</sequence>
<gene>
    <name evidence="2" type="ORF">WAX74_14865</name>
</gene>
<proteinExistence type="predicted"/>
<evidence type="ECO:0000256" key="1">
    <source>
        <dbReference type="SAM" id="MobiDB-lite"/>
    </source>
</evidence>
<protein>
    <recommendedName>
        <fullName evidence="4">Aminodeoxychorismate lyase</fullName>
    </recommendedName>
</protein>